<evidence type="ECO:0000256" key="6">
    <source>
        <dbReference type="SAM" id="MobiDB-lite"/>
    </source>
</evidence>
<feature type="compositionally biased region" description="Low complexity" evidence="6">
    <location>
        <begin position="570"/>
        <end position="581"/>
    </location>
</feature>
<evidence type="ECO:0000256" key="3">
    <source>
        <dbReference type="ARBA" id="ARBA00022692"/>
    </source>
</evidence>
<keyword evidence="2" id="KW-0813">Transport</keyword>
<organism evidence="9 10">
    <name type="scientific">Torulaspora globosa</name>
    <dbReference type="NCBI Taxonomy" id="48254"/>
    <lineage>
        <taxon>Eukaryota</taxon>
        <taxon>Fungi</taxon>
        <taxon>Dikarya</taxon>
        <taxon>Ascomycota</taxon>
        <taxon>Saccharomycotina</taxon>
        <taxon>Saccharomycetes</taxon>
        <taxon>Saccharomycetales</taxon>
        <taxon>Saccharomycetaceae</taxon>
        <taxon>Torulaspora</taxon>
    </lineage>
</organism>
<feature type="transmembrane region" description="Helical" evidence="7">
    <location>
        <begin position="215"/>
        <end position="232"/>
    </location>
</feature>
<dbReference type="KEGG" id="tgb:HG536_0A02100"/>
<proteinExistence type="predicted"/>
<dbReference type="OrthoDB" id="3257095at2759"/>
<keyword evidence="4 7" id="KW-1133">Transmembrane helix</keyword>
<dbReference type="GO" id="GO:0022857">
    <property type="term" value="F:transmembrane transporter activity"/>
    <property type="evidence" value="ECO:0007669"/>
    <property type="project" value="UniProtKB-ARBA"/>
</dbReference>
<evidence type="ECO:0000259" key="8">
    <source>
        <dbReference type="Pfam" id="PF00324"/>
    </source>
</evidence>
<feature type="region of interest" description="Disordered" evidence="6">
    <location>
        <begin position="570"/>
        <end position="594"/>
    </location>
</feature>
<dbReference type="GeneID" id="59323490"/>
<dbReference type="PANTHER" id="PTHR45649:SF3">
    <property type="entry name" value="POLYAMINE TRANSPORTER TPO5"/>
    <property type="match status" value="1"/>
</dbReference>
<accession>A0A7G3ZA57</accession>
<sequence>MVHEYTLLPEGIRENIAHLAPHEIFENLHTIIHDESNEVAEVYEHFEYEQQLDKSLLSRSSVIGLGFGLMSPVLGMCTSMGIGLMNGGPLTIMWGFPICGFFSFLCASSLGEVVSKYPMELHGASAMIAPESIKRVCSWLTGWMILLGNWFMSIGVTFAGAQLIISLIAMNDSRTISDSRLGIYTVLVYYAVVTVVGVVNLSYARYVELINKVCIYWIVYAVLFIDVLLLLFHRHRFRSLFYALFHFDNSLSGYKSAFLSFIIGFQQSNFTLQGFSMLPALADEVKKPEKDIPRGMSTAVLISTTLGIIFLFPIMLILPDLGSLFDNNKVLPIVNIFTQSTDSTFVSVFLILLILGNLFFSGIGSITTSSRAVYSFGRDHAIPFHSVWTYVDPCSESKVPKYAVLLSMGVSYILGLLPLVSTAAFNAFIGCAVLCLCSATLIPLILVLLTGRRTLRNAPIKIKYKIGWVVNIGSVVWLLLSMLSVCLPPQIPVTAKTMNYALVVFGACFISIVILYFRWGNVNFQLPLVDKLSKDSTTMEIGETEYGQKSHLSAGLEMFQQFEGQSSAKSISCSSQQSPSDESYDLGVPKLETL</sequence>
<reference evidence="9 10" key="1">
    <citation type="submission" date="2020-06" db="EMBL/GenBank/DDBJ databases">
        <title>The yeast mating-type switching endonuclease HO is a domesticated member of an unorthodox homing genetic element family.</title>
        <authorList>
            <person name="Coughlan A.Y."/>
            <person name="Lombardi L."/>
            <person name="Braun-Galleani S."/>
            <person name="Martos A.R."/>
            <person name="Galeote V."/>
            <person name="Bigey F."/>
            <person name="Dequin S."/>
            <person name="Byrne K.P."/>
            <person name="Wolfe K.H."/>
        </authorList>
    </citation>
    <scope>NUCLEOTIDE SEQUENCE [LARGE SCALE GENOMIC DNA]</scope>
    <source>
        <strain evidence="9 10">CBS764</strain>
    </source>
</reference>
<keyword evidence="5 7" id="KW-0472">Membrane</keyword>
<feature type="transmembrane region" description="Helical" evidence="7">
    <location>
        <begin position="296"/>
        <end position="318"/>
    </location>
</feature>
<feature type="transmembrane region" description="Helical" evidence="7">
    <location>
        <begin position="469"/>
        <end position="491"/>
    </location>
</feature>
<feature type="transmembrane region" description="Helical" evidence="7">
    <location>
        <begin position="181"/>
        <end position="203"/>
    </location>
</feature>
<dbReference type="AlphaFoldDB" id="A0A7G3ZA57"/>
<feature type="transmembrane region" description="Helical" evidence="7">
    <location>
        <begin position="497"/>
        <end position="517"/>
    </location>
</feature>
<gene>
    <name evidence="9" type="ORF">HG536_0A02100</name>
</gene>
<dbReference type="EMBL" id="CP059246">
    <property type="protein sequence ID" value="QLL30393.1"/>
    <property type="molecule type" value="Genomic_DNA"/>
</dbReference>
<evidence type="ECO:0000256" key="7">
    <source>
        <dbReference type="SAM" id="Phobius"/>
    </source>
</evidence>
<evidence type="ECO:0000313" key="9">
    <source>
        <dbReference type="EMBL" id="QLL30393.1"/>
    </source>
</evidence>
<evidence type="ECO:0000256" key="1">
    <source>
        <dbReference type="ARBA" id="ARBA00004141"/>
    </source>
</evidence>
<protein>
    <recommendedName>
        <fullName evidence="8">Amino acid permease/ SLC12A domain-containing protein</fullName>
    </recommendedName>
</protein>
<evidence type="ECO:0000256" key="5">
    <source>
        <dbReference type="ARBA" id="ARBA00023136"/>
    </source>
</evidence>
<evidence type="ECO:0000256" key="2">
    <source>
        <dbReference type="ARBA" id="ARBA00022448"/>
    </source>
</evidence>
<dbReference type="Gene3D" id="1.20.1740.10">
    <property type="entry name" value="Amino acid/polyamine transporter I"/>
    <property type="match status" value="1"/>
</dbReference>
<feature type="domain" description="Amino acid permease/ SLC12A" evidence="8">
    <location>
        <begin position="74"/>
        <end position="528"/>
    </location>
</feature>
<evidence type="ECO:0000256" key="4">
    <source>
        <dbReference type="ARBA" id="ARBA00022989"/>
    </source>
</evidence>
<dbReference type="GO" id="GO:0016020">
    <property type="term" value="C:membrane"/>
    <property type="evidence" value="ECO:0007669"/>
    <property type="project" value="UniProtKB-SubCell"/>
</dbReference>
<dbReference type="Proteomes" id="UP000515788">
    <property type="component" value="Chromosome 1"/>
</dbReference>
<dbReference type="PANTHER" id="PTHR45649">
    <property type="entry name" value="AMINO-ACID PERMEASE BAT1"/>
    <property type="match status" value="1"/>
</dbReference>
<comment type="subcellular location">
    <subcellularLocation>
        <location evidence="1">Membrane</location>
        <topology evidence="1">Multi-pass membrane protein</topology>
    </subcellularLocation>
</comment>
<feature type="transmembrane region" description="Helical" evidence="7">
    <location>
        <begin position="62"/>
        <end position="85"/>
    </location>
</feature>
<keyword evidence="3 7" id="KW-0812">Transmembrane</keyword>
<evidence type="ECO:0000313" key="10">
    <source>
        <dbReference type="Proteomes" id="UP000515788"/>
    </source>
</evidence>
<feature type="transmembrane region" description="Helical" evidence="7">
    <location>
        <begin position="150"/>
        <end position="169"/>
    </location>
</feature>
<feature type="transmembrane region" description="Helical" evidence="7">
    <location>
        <begin position="402"/>
        <end position="421"/>
    </location>
</feature>
<keyword evidence="10" id="KW-1185">Reference proteome</keyword>
<name>A0A7G3ZA57_9SACH</name>
<dbReference type="Pfam" id="PF00324">
    <property type="entry name" value="AA_permease"/>
    <property type="match status" value="1"/>
</dbReference>
<feature type="transmembrane region" description="Helical" evidence="7">
    <location>
        <begin position="345"/>
        <end position="366"/>
    </location>
</feature>
<dbReference type="InterPro" id="IPR004841">
    <property type="entry name" value="AA-permease/SLC12A_dom"/>
</dbReference>
<feature type="transmembrane region" description="Helical" evidence="7">
    <location>
        <begin position="92"/>
        <end position="111"/>
    </location>
</feature>
<feature type="transmembrane region" description="Helical" evidence="7">
    <location>
        <begin position="427"/>
        <end position="449"/>
    </location>
</feature>
<dbReference type="RefSeq" id="XP_037137068.1">
    <property type="nucleotide sequence ID" value="XM_037281173.1"/>
</dbReference>